<gene>
    <name evidence="2" type="ORF">TTAC_LOCUS10545</name>
</gene>
<feature type="compositionally biased region" description="Low complexity" evidence="1">
    <location>
        <begin position="220"/>
        <end position="232"/>
    </location>
</feature>
<proteinExistence type="predicted"/>
<feature type="compositionally biased region" description="Low complexity" evidence="1">
    <location>
        <begin position="65"/>
        <end position="79"/>
    </location>
</feature>
<evidence type="ECO:0000256" key="1">
    <source>
        <dbReference type="SAM" id="MobiDB-lite"/>
    </source>
</evidence>
<evidence type="ECO:0000313" key="3">
    <source>
        <dbReference type="Proteomes" id="UP000274429"/>
    </source>
</evidence>
<protein>
    <submittedName>
        <fullName evidence="2 4">Uncharacterized protein</fullName>
    </submittedName>
</protein>
<dbReference type="WBParaSite" id="TTAC_0001056201-mRNA-1">
    <property type="protein sequence ID" value="TTAC_0001056201-mRNA-1"/>
    <property type="gene ID" value="TTAC_0001056201"/>
</dbReference>
<feature type="compositionally biased region" description="Polar residues" evidence="1">
    <location>
        <begin position="466"/>
        <end position="480"/>
    </location>
</feature>
<dbReference type="AlphaFoldDB" id="A0A0R3XAI5"/>
<name>A0A0R3XAI5_HYDTA</name>
<feature type="compositionally biased region" description="Basic and acidic residues" evidence="1">
    <location>
        <begin position="80"/>
        <end position="95"/>
    </location>
</feature>
<dbReference type="STRING" id="6205.A0A0R3XAI5"/>
<dbReference type="Proteomes" id="UP000274429">
    <property type="component" value="Unassembled WGS sequence"/>
</dbReference>
<reference evidence="2 3" key="2">
    <citation type="submission" date="2018-11" db="EMBL/GenBank/DDBJ databases">
        <authorList>
            <consortium name="Pathogen Informatics"/>
        </authorList>
    </citation>
    <scope>NUCLEOTIDE SEQUENCE [LARGE SCALE GENOMIC DNA]</scope>
</reference>
<accession>A0A0R3XAI5</accession>
<evidence type="ECO:0000313" key="2">
    <source>
        <dbReference type="EMBL" id="VDM35525.1"/>
    </source>
</evidence>
<evidence type="ECO:0000313" key="4">
    <source>
        <dbReference type="WBParaSite" id="TTAC_0001056201-mRNA-1"/>
    </source>
</evidence>
<organism evidence="4">
    <name type="scientific">Hydatigena taeniaeformis</name>
    <name type="common">Feline tapeworm</name>
    <name type="synonym">Taenia taeniaeformis</name>
    <dbReference type="NCBI Taxonomy" id="6205"/>
    <lineage>
        <taxon>Eukaryota</taxon>
        <taxon>Metazoa</taxon>
        <taxon>Spiralia</taxon>
        <taxon>Lophotrochozoa</taxon>
        <taxon>Platyhelminthes</taxon>
        <taxon>Cestoda</taxon>
        <taxon>Eucestoda</taxon>
        <taxon>Cyclophyllidea</taxon>
        <taxon>Taeniidae</taxon>
        <taxon>Hydatigera</taxon>
    </lineage>
</organism>
<sequence>MRTMLSLLKIRKVGLFGGTYVSDDQPISHVSGGLQEGAHPYGDSQTDTSTEKPDVASQLPGEAHLVSNSNSNAVLSSTSERQDTGAETDEHHSNNQDEDVDDTMLSRLYIVASEGFKFPASRSITRRVRQLSLCDSSEVLMSQSPIGVCCTGFREMQGWAWVLGSSNSCNLTAELRPEDFLEIYASPYVFRPEDDIDSQLRRLSELEPSTISTDTLTKDAQPSAPSISQASTTSANIESTGAAVSSYLQCSHPLACMNLMPSTGAISPPSTAPATASLLGHVPAQAAAPFIPPGATLLPAVLAYPTAYLPPNSASSQGCAPWIPIAQLLQSGGTGFIGPTPTAGPVTPVAPVFSQSSNAASTTGKTTCTATSISTTICAPSSAPVTPLLLPPSAPGFFLYPAGVNGELHALPVAPINPTVGPLFPGPPAGLLNVPLVPPPRPPLPQPQLIRSSDGNTEEGTRKTVESVTSGPSKDKTPTSSGFFPAHYDGQHPTHIGGMCIQITSGLTANPIILFYFSIIETLTRLNGIEPYPLVQIPRASKSLMLVFFSPKEKEITDCGRPPTASKSSLRSYCHRIFIWIRAFFRSALANALF</sequence>
<keyword evidence="3" id="KW-1185">Reference proteome</keyword>
<feature type="region of interest" description="Disordered" evidence="1">
    <location>
        <begin position="27"/>
        <end position="100"/>
    </location>
</feature>
<dbReference type="EMBL" id="UYWX01021841">
    <property type="protein sequence ID" value="VDM35525.1"/>
    <property type="molecule type" value="Genomic_DNA"/>
</dbReference>
<feature type="region of interest" description="Disordered" evidence="1">
    <location>
        <begin position="440"/>
        <end position="480"/>
    </location>
</feature>
<feature type="region of interest" description="Disordered" evidence="1">
    <location>
        <begin position="211"/>
        <end position="232"/>
    </location>
</feature>
<reference evidence="4" key="1">
    <citation type="submission" date="2017-02" db="UniProtKB">
        <authorList>
            <consortium name="WormBaseParasite"/>
        </authorList>
    </citation>
    <scope>IDENTIFICATION</scope>
</reference>